<gene>
    <name evidence="9" type="primary">LOC116752695</name>
</gene>
<dbReference type="Pfam" id="PF00956">
    <property type="entry name" value="NAP"/>
    <property type="match status" value="1"/>
</dbReference>
<feature type="region of interest" description="Disordered" evidence="7">
    <location>
        <begin position="44"/>
        <end position="70"/>
    </location>
</feature>
<proteinExistence type="inferred from homology"/>
<organism evidence="9 10">
    <name type="scientific">Phocoena sinus</name>
    <name type="common">Vaquita</name>
    <dbReference type="NCBI Taxonomy" id="42100"/>
    <lineage>
        <taxon>Eukaryota</taxon>
        <taxon>Metazoa</taxon>
        <taxon>Chordata</taxon>
        <taxon>Craniata</taxon>
        <taxon>Vertebrata</taxon>
        <taxon>Euteleostomi</taxon>
        <taxon>Mammalia</taxon>
        <taxon>Eutheria</taxon>
        <taxon>Laurasiatheria</taxon>
        <taxon>Artiodactyla</taxon>
        <taxon>Whippomorpha</taxon>
        <taxon>Cetacea</taxon>
        <taxon>Odontoceti</taxon>
        <taxon>Phocoenidae</taxon>
        <taxon>Phocoena</taxon>
    </lineage>
</organism>
<evidence type="ECO:0000256" key="4">
    <source>
        <dbReference type="ARBA" id="ARBA00022490"/>
    </source>
</evidence>
<dbReference type="Proteomes" id="UP000694554">
    <property type="component" value="Chromosome 4"/>
</dbReference>
<feature type="region of interest" description="Disordered" evidence="7">
    <location>
        <begin position="186"/>
        <end position="208"/>
    </location>
</feature>
<evidence type="ECO:0000256" key="6">
    <source>
        <dbReference type="RuleBase" id="RU003876"/>
    </source>
</evidence>
<dbReference type="Ensembl" id="ENSPSNT00000018939.1">
    <property type="protein sequence ID" value="ENSPSNP00000016797.1"/>
    <property type="gene ID" value="ENSPSNG00000012377.1"/>
</dbReference>
<sequence>GAALVLRAPGTSLFPWVDSWLFSQTGFGPQNQSSLPPQAKKLKKLRLTPASRPEETSASLKLPKEEKEQQEEIEHIDEVQNETDRVNEQASEEILKVEQKYNKLRQPFFQKRSELIAQSPDFGVTTFVNHPQVSALLGEENEEALHYLTRVKVTEFEDIKSGYRIDFYFDENPHLEDKVLSKEFHLNESGDPSSKSTEIKWKSRKDPTKCRIKPAGRDSMRNQKASSPGLLIILMQVQMSYERLSKMLCGQIHYSTTWFQTWMMRKGKKKMTMKRKKDWKILIKKGMWMKVKKMMMRGREERKMKEKMTHGTLMDSNLLFKIFSSPWEQVTVFFFFFFLLLLCSVTLFLRSLFSFIPWLTTYFGGKYLEQNSVGKESLSFSVPNSFLPLPVSTKTLWNQHHHALWEKRRPFCSLRSAGS</sequence>
<dbReference type="GeneTree" id="ENSGT00940000153877"/>
<name>A0A8C9CER6_PHOSS</name>
<dbReference type="PANTHER" id="PTHR11875">
    <property type="entry name" value="TESTIS-SPECIFIC Y-ENCODED PROTEIN"/>
    <property type="match status" value="1"/>
</dbReference>
<dbReference type="GO" id="GO:0005737">
    <property type="term" value="C:cytoplasm"/>
    <property type="evidence" value="ECO:0007669"/>
    <property type="project" value="UniProtKB-SubCell"/>
</dbReference>
<feature type="compositionally biased region" description="Basic and acidic residues" evidence="7">
    <location>
        <begin position="197"/>
        <end position="208"/>
    </location>
</feature>
<keyword evidence="8" id="KW-0472">Membrane</keyword>
<evidence type="ECO:0000256" key="8">
    <source>
        <dbReference type="SAM" id="Phobius"/>
    </source>
</evidence>
<protein>
    <recommendedName>
        <fullName evidence="11">Protein SET</fullName>
    </recommendedName>
</protein>
<dbReference type="SUPFAM" id="SSF143113">
    <property type="entry name" value="NAP-like"/>
    <property type="match status" value="1"/>
</dbReference>
<keyword evidence="10" id="KW-1185">Reference proteome</keyword>
<reference evidence="9" key="2">
    <citation type="submission" date="2025-08" db="UniProtKB">
        <authorList>
            <consortium name="Ensembl"/>
        </authorList>
    </citation>
    <scope>IDENTIFICATION</scope>
</reference>
<dbReference type="Gene3D" id="1.20.5.1500">
    <property type="match status" value="1"/>
</dbReference>
<keyword evidence="8" id="KW-0812">Transmembrane</keyword>
<dbReference type="GO" id="GO:0005634">
    <property type="term" value="C:nucleus"/>
    <property type="evidence" value="ECO:0007669"/>
    <property type="project" value="UniProtKB-SubCell"/>
</dbReference>
<evidence type="ECO:0000256" key="7">
    <source>
        <dbReference type="SAM" id="MobiDB-lite"/>
    </source>
</evidence>
<evidence type="ECO:0000256" key="1">
    <source>
        <dbReference type="ARBA" id="ARBA00004123"/>
    </source>
</evidence>
<evidence type="ECO:0000256" key="2">
    <source>
        <dbReference type="ARBA" id="ARBA00004496"/>
    </source>
</evidence>
<accession>A0A8C9CER6</accession>
<keyword evidence="5" id="KW-0539">Nucleus</keyword>
<keyword evidence="4" id="KW-0963">Cytoplasm</keyword>
<keyword evidence="8" id="KW-1133">Transmembrane helix</keyword>
<reference evidence="9" key="1">
    <citation type="submission" date="2019-08" db="EMBL/GenBank/DDBJ databases">
        <title>Phocoena sinus (Vaquita) genome, mPhoSin1, primary haplotype.</title>
        <authorList>
            <person name="Morin P."/>
            <person name="Mountcastle J."/>
            <person name="Fungtammasan C."/>
            <person name="Rhie A."/>
            <person name="Rojas-Bracho L."/>
            <person name="Smith C.R."/>
            <person name="Taylor B.L."/>
            <person name="Gulland F.M.D."/>
            <person name="Musser W."/>
            <person name="Houck M."/>
            <person name="Haase B."/>
            <person name="Paez S."/>
            <person name="Howe K."/>
            <person name="Torrance J."/>
            <person name="Formenti G."/>
            <person name="Phillippy A."/>
            <person name="Ryder O."/>
            <person name="Jarvis E.D."/>
            <person name="Fedrigo O."/>
        </authorList>
    </citation>
    <scope>NUCLEOTIDE SEQUENCE [LARGE SCALE GENOMIC DNA]</scope>
</reference>
<evidence type="ECO:0000256" key="5">
    <source>
        <dbReference type="ARBA" id="ARBA00023242"/>
    </source>
</evidence>
<comment type="similarity">
    <text evidence="3 6">Belongs to the nucleosome assembly protein (NAP) family.</text>
</comment>
<dbReference type="Gene3D" id="3.30.1120.90">
    <property type="entry name" value="Nucleosome assembly protein"/>
    <property type="match status" value="1"/>
</dbReference>
<comment type="subcellular location">
    <subcellularLocation>
        <location evidence="2">Cytoplasm</location>
    </subcellularLocation>
    <subcellularLocation>
        <location evidence="1">Nucleus</location>
    </subcellularLocation>
</comment>
<dbReference type="AlphaFoldDB" id="A0A8C9CER6"/>
<dbReference type="GO" id="GO:0006334">
    <property type="term" value="P:nucleosome assembly"/>
    <property type="evidence" value="ECO:0007669"/>
    <property type="project" value="InterPro"/>
</dbReference>
<evidence type="ECO:0000313" key="9">
    <source>
        <dbReference type="Ensembl" id="ENSPSNP00000016797.1"/>
    </source>
</evidence>
<dbReference type="InterPro" id="IPR037231">
    <property type="entry name" value="NAP-like_sf"/>
</dbReference>
<evidence type="ECO:0000256" key="3">
    <source>
        <dbReference type="ARBA" id="ARBA00009947"/>
    </source>
</evidence>
<feature type="transmembrane region" description="Helical" evidence="8">
    <location>
        <begin position="330"/>
        <end position="349"/>
    </location>
</feature>
<evidence type="ECO:0000313" key="10">
    <source>
        <dbReference type="Proteomes" id="UP000694554"/>
    </source>
</evidence>
<reference evidence="9" key="3">
    <citation type="submission" date="2025-09" db="UniProtKB">
        <authorList>
            <consortium name="Ensembl"/>
        </authorList>
    </citation>
    <scope>IDENTIFICATION</scope>
</reference>
<dbReference type="FunFam" id="1.20.5.1500:FF:000003">
    <property type="entry name" value="SET isoform 2"/>
    <property type="match status" value="1"/>
</dbReference>
<dbReference type="InterPro" id="IPR002164">
    <property type="entry name" value="NAP_family"/>
</dbReference>
<evidence type="ECO:0008006" key="11">
    <source>
        <dbReference type="Google" id="ProtNLM"/>
    </source>
</evidence>